<evidence type="ECO:0000313" key="3">
    <source>
        <dbReference type="Proteomes" id="UP000176005"/>
    </source>
</evidence>
<reference evidence="2 3" key="1">
    <citation type="journal article" date="2016" name="Front. Microbiol.">
        <title>Comparative Genomics Analysis of Streptomyces Species Reveals Their Adaptation to the Marine Environment and Their Diversity at the Genomic Level.</title>
        <authorList>
            <person name="Tian X."/>
            <person name="Zhang Z."/>
            <person name="Yang T."/>
            <person name="Chen M."/>
            <person name="Li J."/>
            <person name="Chen F."/>
            <person name="Yang J."/>
            <person name="Li W."/>
            <person name="Zhang B."/>
            <person name="Zhang Z."/>
            <person name="Wu J."/>
            <person name="Zhang C."/>
            <person name="Long L."/>
            <person name="Xiao J."/>
        </authorList>
    </citation>
    <scope>NUCLEOTIDE SEQUENCE [LARGE SCALE GENOMIC DNA]</scope>
    <source>
        <strain evidence="2 3">SCSIO 10429</strain>
    </source>
</reference>
<protein>
    <submittedName>
        <fullName evidence="2">Uncharacterized protein</fullName>
    </submittedName>
</protein>
<organism evidence="2 3">
    <name type="scientific">Streptomyces nanshensis</name>
    <dbReference type="NCBI Taxonomy" id="518642"/>
    <lineage>
        <taxon>Bacteria</taxon>
        <taxon>Bacillati</taxon>
        <taxon>Actinomycetota</taxon>
        <taxon>Actinomycetes</taxon>
        <taxon>Kitasatosporales</taxon>
        <taxon>Streptomycetaceae</taxon>
        <taxon>Streptomyces</taxon>
    </lineage>
</organism>
<gene>
    <name evidence="2" type="ORF">AN218_19855</name>
</gene>
<dbReference type="Proteomes" id="UP000176005">
    <property type="component" value="Unassembled WGS sequence"/>
</dbReference>
<evidence type="ECO:0000256" key="1">
    <source>
        <dbReference type="SAM" id="MobiDB-lite"/>
    </source>
</evidence>
<comment type="caution">
    <text evidence="2">The sequence shown here is derived from an EMBL/GenBank/DDBJ whole genome shotgun (WGS) entry which is preliminary data.</text>
</comment>
<dbReference type="AlphaFoldDB" id="A0A1E7L1C6"/>
<name>A0A1E7L1C6_9ACTN</name>
<proteinExistence type="predicted"/>
<keyword evidence="3" id="KW-1185">Reference proteome</keyword>
<dbReference type="RefSeq" id="WP_070018250.1">
    <property type="nucleotide sequence ID" value="NZ_LJGW01000335.1"/>
</dbReference>
<accession>A0A1E7L1C6</accession>
<dbReference type="EMBL" id="LJGW01000335">
    <property type="protein sequence ID" value="OEV09931.1"/>
    <property type="molecule type" value="Genomic_DNA"/>
</dbReference>
<evidence type="ECO:0000313" key="2">
    <source>
        <dbReference type="EMBL" id="OEV09931.1"/>
    </source>
</evidence>
<feature type="region of interest" description="Disordered" evidence="1">
    <location>
        <begin position="49"/>
        <end position="85"/>
    </location>
</feature>
<feature type="compositionally biased region" description="Basic and acidic residues" evidence="1">
    <location>
        <begin position="74"/>
        <end position="85"/>
    </location>
</feature>
<sequence length="85" mass="9624">MSDVPPRWTVELEEVPYAVLQTIRESGHGDLYKEIVNFLRPLASEIGGDVEGAKKLPGLPIGDGRYSSYRGRHRPDLDPHRLRSR</sequence>